<dbReference type="OrthoDB" id="3366823at2759"/>
<name>A0A0D7AV56_9AGAR</name>
<feature type="region of interest" description="Disordered" evidence="3">
    <location>
        <begin position="340"/>
        <end position="367"/>
    </location>
</feature>
<organism evidence="5 6">
    <name type="scientific">Cylindrobasidium torrendii FP15055 ss-10</name>
    <dbReference type="NCBI Taxonomy" id="1314674"/>
    <lineage>
        <taxon>Eukaryota</taxon>
        <taxon>Fungi</taxon>
        <taxon>Dikarya</taxon>
        <taxon>Basidiomycota</taxon>
        <taxon>Agaricomycotina</taxon>
        <taxon>Agaricomycetes</taxon>
        <taxon>Agaricomycetidae</taxon>
        <taxon>Agaricales</taxon>
        <taxon>Marasmiineae</taxon>
        <taxon>Physalacriaceae</taxon>
        <taxon>Cylindrobasidium</taxon>
    </lineage>
</organism>
<keyword evidence="2" id="KW-0539">Nucleus</keyword>
<comment type="subcellular location">
    <subcellularLocation>
        <location evidence="1">Nucleus</location>
    </subcellularLocation>
</comment>
<sequence length="367" mass="40017">MDQDAFRTLLSKPSAGLHTKKAQPTISASEPAFKPRKVKGKDGKYRDRAEERRIGAPGEHSALEAMLAELDGRQDLDDEKRKLLGGDSEHTVLVKGLDLALLEQNKAKAAISVTADEDLEEAFAEMPKKRTREDIVRELKEKRGHIVTPSTEPSQPTTSKFKPVGFKPVGASEDAAKKKKKKAKTPADGEPKKKKRKVAVIAEAGPSQTKAVEQPIVVASQPSPPPAEPEPVDDDLDIFADAGDYDGLNMDDADDDDVDEGHHSDGELRQAPDEGIAQPIVRGHWFGDERSPSPAPERPSALSIPSSSAADPVVEEGEVAPLRLQGLDGSMSVKEMLALDQEAARDEKRRKRKEKSKKKKKDNDDDD</sequence>
<feature type="compositionally biased region" description="Basic and acidic residues" evidence="3">
    <location>
        <begin position="260"/>
        <end position="272"/>
    </location>
</feature>
<feature type="compositionally biased region" description="Basic and acidic residues" evidence="3">
    <location>
        <begin position="128"/>
        <end position="141"/>
    </location>
</feature>
<feature type="region of interest" description="Disordered" evidence="3">
    <location>
        <begin position="128"/>
        <end position="317"/>
    </location>
</feature>
<protein>
    <recommendedName>
        <fullName evidence="4">RED-like N-terminal domain-containing protein</fullName>
    </recommendedName>
</protein>
<evidence type="ECO:0000313" key="6">
    <source>
        <dbReference type="Proteomes" id="UP000054007"/>
    </source>
</evidence>
<gene>
    <name evidence="5" type="ORF">CYLTODRAFT_494755</name>
</gene>
<reference evidence="5 6" key="1">
    <citation type="journal article" date="2015" name="Fungal Genet. Biol.">
        <title>Evolution of novel wood decay mechanisms in Agaricales revealed by the genome sequences of Fistulina hepatica and Cylindrobasidium torrendii.</title>
        <authorList>
            <person name="Floudas D."/>
            <person name="Held B.W."/>
            <person name="Riley R."/>
            <person name="Nagy L.G."/>
            <person name="Koehler G."/>
            <person name="Ransdell A.S."/>
            <person name="Younus H."/>
            <person name="Chow J."/>
            <person name="Chiniquy J."/>
            <person name="Lipzen A."/>
            <person name="Tritt A."/>
            <person name="Sun H."/>
            <person name="Haridas S."/>
            <person name="LaButti K."/>
            <person name="Ohm R.A."/>
            <person name="Kues U."/>
            <person name="Blanchette R.A."/>
            <person name="Grigoriev I.V."/>
            <person name="Minto R.E."/>
            <person name="Hibbett D.S."/>
        </authorList>
    </citation>
    <scope>NUCLEOTIDE SEQUENCE [LARGE SCALE GENOMIC DNA]</scope>
    <source>
        <strain evidence="5 6">FP15055 ss-10</strain>
    </source>
</reference>
<accession>A0A0D7AV56</accession>
<proteinExistence type="predicted"/>
<dbReference type="Proteomes" id="UP000054007">
    <property type="component" value="Unassembled WGS sequence"/>
</dbReference>
<evidence type="ECO:0000256" key="2">
    <source>
        <dbReference type="ARBA" id="ARBA00023242"/>
    </source>
</evidence>
<dbReference type="InterPro" id="IPR039896">
    <property type="entry name" value="Red-like"/>
</dbReference>
<feature type="compositionally biased region" description="Basic and acidic residues" evidence="3">
    <location>
        <begin position="40"/>
        <end position="54"/>
    </location>
</feature>
<dbReference type="AlphaFoldDB" id="A0A0D7AV56"/>
<evidence type="ECO:0000256" key="1">
    <source>
        <dbReference type="ARBA" id="ARBA00004123"/>
    </source>
</evidence>
<evidence type="ECO:0000256" key="3">
    <source>
        <dbReference type="SAM" id="MobiDB-lite"/>
    </source>
</evidence>
<dbReference type="InterPro" id="IPR012916">
    <property type="entry name" value="RED_N"/>
</dbReference>
<dbReference type="GO" id="GO:0005634">
    <property type="term" value="C:nucleus"/>
    <property type="evidence" value="ECO:0007669"/>
    <property type="project" value="UniProtKB-SubCell"/>
</dbReference>
<feature type="compositionally biased region" description="Low complexity" evidence="3">
    <location>
        <begin position="298"/>
        <end position="312"/>
    </location>
</feature>
<dbReference type="EMBL" id="KN880805">
    <property type="protein sequence ID" value="KIY62248.1"/>
    <property type="molecule type" value="Genomic_DNA"/>
</dbReference>
<dbReference type="STRING" id="1314674.A0A0D7AV56"/>
<dbReference type="Pfam" id="PF07808">
    <property type="entry name" value="RED_N"/>
    <property type="match status" value="1"/>
</dbReference>
<evidence type="ECO:0000313" key="5">
    <source>
        <dbReference type="EMBL" id="KIY62248.1"/>
    </source>
</evidence>
<feature type="domain" description="RED-like N-terminal" evidence="4">
    <location>
        <begin position="38"/>
        <end position="134"/>
    </location>
</feature>
<feature type="compositionally biased region" description="Low complexity" evidence="3">
    <location>
        <begin position="239"/>
        <end position="248"/>
    </location>
</feature>
<feature type="compositionally biased region" description="Acidic residues" evidence="3">
    <location>
        <begin position="249"/>
        <end position="259"/>
    </location>
</feature>
<evidence type="ECO:0000259" key="4">
    <source>
        <dbReference type="Pfam" id="PF07808"/>
    </source>
</evidence>
<feature type="compositionally biased region" description="Low complexity" evidence="3">
    <location>
        <begin position="148"/>
        <end position="159"/>
    </location>
</feature>
<feature type="compositionally biased region" description="Basic residues" evidence="3">
    <location>
        <begin position="348"/>
        <end position="360"/>
    </location>
</feature>
<feature type="region of interest" description="Disordered" evidence="3">
    <location>
        <begin position="1"/>
        <end position="58"/>
    </location>
</feature>
<keyword evidence="6" id="KW-1185">Reference proteome</keyword>
<dbReference type="PANTHER" id="PTHR12765">
    <property type="entry name" value="RED PROTEIN IK FACTOR CYTOKINE IK"/>
    <property type="match status" value="1"/>
</dbReference>